<protein>
    <submittedName>
        <fullName evidence="1">DUF5054 domain-containing protein</fullName>
    </submittedName>
</protein>
<accession>A0A374PDM5</accession>
<dbReference type="InterPro" id="IPR032482">
    <property type="entry name" value="DUF5054"/>
</dbReference>
<organism evidence="1 2">
    <name type="scientific">Hungatella hathewayi</name>
    <dbReference type="NCBI Taxonomy" id="154046"/>
    <lineage>
        <taxon>Bacteria</taxon>
        <taxon>Bacillati</taxon>
        <taxon>Bacillota</taxon>
        <taxon>Clostridia</taxon>
        <taxon>Lachnospirales</taxon>
        <taxon>Lachnospiraceae</taxon>
        <taxon>Hungatella</taxon>
    </lineage>
</organism>
<sequence>MDYSAIKKVHVVYKTHLDIGFTDMGSRVTERYVKEYIPHSVKLAMELNTEKDKKFIWTLGSFMIDYYLKHAEPEAVEMLERAIGRGDICWHGIACTTHTELLDRDLLNYSLDIGKHLDERFGRTTIASKMTDVPGHTRGLIAPLCDHGIRYLHIGVNASSMVPEVPDTFLWKQGNREIVVQYSGTYGAPGYVEGMDEVLEFAHTGDNLGPQSAEAIKKEFDRIRGLYPNARVVASTLDAYAESLWEKKGLLPVVEEEIGDSWIHGIASDPWKTTRYRELLRLKDRWVQQGVLTPGQKECEEFFMNLMLVAEHTWGLDFKKYLADFKNWTKDDFQRARREDTTTLDFLTYRNASMLDILNTDFKNYRGGVFTGSYAYYESSHQEQRDYLEKAVKALPDSLKAEARMAIDRMTPVESGHEGACVRLGETVTVKGWSVKIDGSGAVCSLKKDGRAWIKDGEAGRLQYQTFSAVDCVDNYYRYNRDFYETYGWSEGDFSKPGLEFVEDLENRCYDFYAETVTKKDDTLLISVRGDEEAVRKYGCPAKAQILYQFDENEVRCTLKWFQKDANKMPEALWFHYQFDVENPYRWMMRKLGEAVSPFDVVKGGNRKQHCVEAMEYRGADGSVTVENIHAPLVSIGGRNLYEMDQKTDSLENGFYFNLFNNRWGTNFSMWCEDECQFEFLLKIQTASASRRKCALYSA</sequence>
<dbReference type="RefSeq" id="WP_117630301.1">
    <property type="nucleotide sequence ID" value="NZ_QSON01000001.1"/>
</dbReference>
<comment type="caution">
    <text evidence="1">The sequence shown here is derived from an EMBL/GenBank/DDBJ whole genome shotgun (WGS) entry which is preliminary data.</text>
</comment>
<reference evidence="1 2" key="1">
    <citation type="submission" date="2018-08" db="EMBL/GenBank/DDBJ databases">
        <title>A genome reference for cultivated species of the human gut microbiota.</title>
        <authorList>
            <person name="Zou Y."/>
            <person name="Xue W."/>
            <person name="Luo G."/>
        </authorList>
    </citation>
    <scope>NUCLEOTIDE SEQUENCE [LARGE SCALE GENOMIC DNA]</scope>
    <source>
        <strain evidence="1 2">TM09-12</strain>
    </source>
</reference>
<dbReference type="SUPFAM" id="SSF88713">
    <property type="entry name" value="Glycoside hydrolase/deacetylase"/>
    <property type="match status" value="1"/>
</dbReference>
<dbReference type="Proteomes" id="UP000263014">
    <property type="component" value="Unassembled WGS sequence"/>
</dbReference>
<dbReference type="EMBL" id="QSON01000001">
    <property type="protein sequence ID" value="RGJ08170.1"/>
    <property type="molecule type" value="Genomic_DNA"/>
</dbReference>
<dbReference type="InterPro" id="IPR011330">
    <property type="entry name" value="Glyco_hydro/deAcase_b/a-brl"/>
</dbReference>
<dbReference type="GO" id="GO:0005975">
    <property type="term" value="P:carbohydrate metabolic process"/>
    <property type="evidence" value="ECO:0007669"/>
    <property type="project" value="InterPro"/>
</dbReference>
<dbReference type="Pfam" id="PF16477">
    <property type="entry name" value="DUF5054"/>
    <property type="match status" value="1"/>
</dbReference>
<evidence type="ECO:0000313" key="2">
    <source>
        <dbReference type="Proteomes" id="UP000263014"/>
    </source>
</evidence>
<dbReference type="CDD" id="cd10791">
    <property type="entry name" value="GH38N_AMII_like_1"/>
    <property type="match status" value="1"/>
</dbReference>
<evidence type="ECO:0000313" key="1">
    <source>
        <dbReference type="EMBL" id="RGJ08170.1"/>
    </source>
</evidence>
<name>A0A374PDM5_9FIRM</name>
<gene>
    <name evidence="1" type="ORF">DXD79_01845</name>
</gene>
<dbReference type="AlphaFoldDB" id="A0A374PDM5"/>
<proteinExistence type="predicted"/>